<gene>
    <name evidence="8" type="ORF">QP433_08065</name>
</gene>
<dbReference type="InterPro" id="IPR029063">
    <property type="entry name" value="SAM-dependent_MTases_sf"/>
</dbReference>
<keyword evidence="5" id="KW-0680">Restriction system</keyword>
<evidence type="ECO:0000256" key="1">
    <source>
        <dbReference type="ARBA" id="ARBA00011900"/>
    </source>
</evidence>
<keyword evidence="3" id="KW-0808">Transferase</keyword>
<dbReference type="EMBL" id="JASOOE010000018">
    <property type="protein sequence ID" value="MDK7187935.1"/>
    <property type="molecule type" value="Genomic_DNA"/>
</dbReference>
<keyword evidence="4" id="KW-0949">S-adenosyl-L-methionine</keyword>
<dbReference type="AlphaFoldDB" id="A0AAJ1Q7G0"/>
<evidence type="ECO:0000313" key="8">
    <source>
        <dbReference type="EMBL" id="MDK7187935.1"/>
    </source>
</evidence>
<feature type="domain" description="DNA methylase adenine-specific" evidence="7">
    <location>
        <begin position="4"/>
        <end position="194"/>
    </location>
</feature>
<reference evidence="8" key="1">
    <citation type="submission" date="2023-05" db="EMBL/GenBank/DDBJ databases">
        <title>Cataloging the Phylogenetic Diversity of Human Bladder Bacteria.</title>
        <authorList>
            <person name="Du J."/>
        </authorList>
    </citation>
    <scope>NUCLEOTIDE SEQUENCE</scope>
    <source>
        <strain evidence="8">UMB1231</strain>
    </source>
</reference>
<dbReference type="GO" id="GO:0008170">
    <property type="term" value="F:N-methyltransferase activity"/>
    <property type="evidence" value="ECO:0007669"/>
    <property type="project" value="InterPro"/>
</dbReference>
<dbReference type="Proteomes" id="UP001229251">
    <property type="component" value="Unassembled WGS sequence"/>
</dbReference>
<dbReference type="SUPFAM" id="SSF53335">
    <property type="entry name" value="S-adenosyl-L-methionine-dependent methyltransferases"/>
    <property type="match status" value="1"/>
</dbReference>
<dbReference type="Gene3D" id="3.40.50.150">
    <property type="entry name" value="Vaccinia Virus protein VP39"/>
    <property type="match status" value="1"/>
</dbReference>
<dbReference type="GO" id="GO:0003677">
    <property type="term" value="F:DNA binding"/>
    <property type="evidence" value="ECO:0007669"/>
    <property type="project" value="InterPro"/>
</dbReference>
<dbReference type="PANTHER" id="PTHR42933:SF1">
    <property type="entry name" value="SITE-SPECIFIC DNA-METHYLTRANSFERASE (ADENINE-SPECIFIC)"/>
    <property type="match status" value="1"/>
</dbReference>
<evidence type="ECO:0000256" key="3">
    <source>
        <dbReference type="ARBA" id="ARBA00022679"/>
    </source>
</evidence>
<evidence type="ECO:0000256" key="6">
    <source>
        <dbReference type="ARBA" id="ARBA00047942"/>
    </source>
</evidence>
<dbReference type="GO" id="GO:0032259">
    <property type="term" value="P:methylation"/>
    <property type="evidence" value="ECO:0007669"/>
    <property type="project" value="UniProtKB-KW"/>
</dbReference>
<organism evidence="8 9">
    <name type="scientific">Facklamia hominis</name>
    <dbReference type="NCBI Taxonomy" id="178214"/>
    <lineage>
        <taxon>Bacteria</taxon>
        <taxon>Bacillati</taxon>
        <taxon>Bacillota</taxon>
        <taxon>Bacilli</taxon>
        <taxon>Lactobacillales</taxon>
        <taxon>Aerococcaceae</taxon>
        <taxon>Facklamia</taxon>
    </lineage>
</organism>
<keyword evidence="2 8" id="KW-0489">Methyltransferase</keyword>
<sequence length="343" mass="39832">MSGLISNPPYNIKWEPYEDKRFIPESAPKSNANYAFIQTALAEIDHQAVFLLPMGVLSSSNKKEKEIRKWLLKEGYIQGVIALPDKMFESTAIPVCLLVIRKNRETKDVMMVDARTLGNEEVRYQKGQFGGSAHTNREYAKKVIVLSEERIEQLVDDVVHYKEEQGISCRVTLDQIQEQDWVLTPSRYMETEEKLSHRRDYREIVTDINKIARLRNALKLVINETLAKKLHLEITAEALKKDKEETKQLNQTIKALTGEELILKDYLQLTKNKNQMEFKQNDKEIQSEMMVILFNMWKSHIMFLNNMESEYLGELRDALLPELMSGEISLQQGQHKQGNLQQS</sequence>
<protein>
    <recommendedName>
        <fullName evidence="1">site-specific DNA-methyltransferase (adenine-specific)</fullName>
        <ecNumber evidence="1">2.1.1.72</ecNumber>
    </recommendedName>
</protein>
<evidence type="ECO:0000256" key="5">
    <source>
        <dbReference type="ARBA" id="ARBA00022747"/>
    </source>
</evidence>
<evidence type="ECO:0000259" key="7">
    <source>
        <dbReference type="Pfam" id="PF02384"/>
    </source>
</evidence>
<dbReference type="InterPro" id="IPR003356">
    <property type="entry name" value="DNA_methylase_A-5"/>
</dbReference>
<dbReference type="GO" id="GO:0009307">
    <property type="term" value="P:DNA restriction-modification system"/>
    <property type="evidence" value="ECO:0007669"/>
    <property type="project" value="UniProtKB-KW"/>
</dbReference>
<dbReference type="PANTHER" id="PTHR42933">
    <property type="entry name" value="SLR6095 PROTEIN"/>
    <property type="match status" value="1"/>
</dbReference>
<evidence type="ECO:0000256" key="2">
    <source>
        <dbReference type="ARBA" id="ARBA00022603"/>
    </source>
</evidence>
<comment type="caution">
    <text evidence="8">The sequence shown here is derived from an EMBL/GenBank/DDBJ whole genome shotgun (WGS) entry which is preliminary data.</text>
</comment>
<proteinExistence type="predicted"/>
<name>A0AAJ1Q7G0_9LACT</name>
<dbReference type="GO" id="GO:0009007">
    <property type="term" value="F:site-specific DNA-methyltransferase (adenine-specific) activity"/>
    <property type="evidence" value="ECO:0007669"/>
    <property type="project" value="UniProtKB-EC"/>
</dbReference>
<evidence type="ECO:0000313" key="9">
    <source>
        <dbReference type="Proteomes" id="UP001229251"/>
    </source>
</evidence>
<comment type="catalytic activity">
    <reaction evidence="6">
        <text>a 2'-deoxyadenosine in DNA + S-adenosyl-L-methionine = an N(6)-methyl-2'-deoxyadenosine in DNA + S-adenosyl-L-homocysteine + H(+)</text>
        <dbReference type="Rhea" id="RHEA:15197"/>
        <dbReference type="Rhea" id="RHEA-COMP:12418"/>
        <dbReference type="Rhea" id="RHEA-COMP:12419"/>
        <dbReference type="ChEBI" id="CHEBI:15378"/>
        <dbReference type="ChEBI" id="CHEBI:57856"/>
        <dbReference type="ChEBI" id="CHEBI:59789"/>
        <dbReference type="ChEBI" id="CHEBI:90615"/>
        <dbReference type="ChEBI" id="CHEBI:90616"/>
        <dbReference type="EC" id="2.1.1.72"/>
    </reaction>
</comment>
<dbReference type="EC" id="2.1.1.72" evidence="1"/>
<accession>A0AAJ1Q7G0</accession>
<dbReference type="RefSeq" id="WP_285066356.1">
    <property type="nucleotide sequence ID" value="NZ_JASOOE010000018.1"/>
</dbReference>
<dbReference type="Pfam" id="PF02384">
    <property type="entry name" value="N6_Mtase"/>
    <property type="match status" value="1"/>
</dbReference>
<evidence type="ECO:0000256" key="4">
    <source>
        <dbReference type="ARBA" id="ARBA00022691"/>
    </source>
</evidence>
<dbReference type="InterPro" id="IPR051537">
    <property type="entry name" value="DNA_Adenine_Mtase"/>
</dbReference>